<evidence type="ECO:0000313" key="3">
    <source>
        <dbReference type="EMBL" id="KAK4500634.1"/>
    </source>
</evidence>
<accession>A0ABR0EGL1</accession>
<organism evidence="3 4">
    <name type="scientific">Zasmidium cellare</name>
    <name type="common">Wine cellar mold</name>
    <name type="synonym">Racodium cellare</name>
    <dbReference type="NCBI Taxonomy" id="395010"/>
    <lineage>
        <taxon>Eukaryota</taxon>
        <taxon>Fungi</taxon>
        <taxon>Dikarya</taxon>
        <taxon>Ascomycota</taxon>
        <taxon>Pezizomycotina</taxon>
        <taxon>Dothideomycetes</taxon>
        <taxon>Dothideomycetidae</taxon>
        <taxon>Mycosphaerellales</taxon>
        <taxon>Mycosphaerellaceae</taxon>
        <taxon>Zasmidium</taxon>
    </lineage>
</organism>
<evidence type="ECO:0000256" key="1">
    <source>
        <dbReference type="SAM" id="SignalP"/>
    </source>
</evidence>
<evidence type="ECO:0000313" key="4">
    <source>
        <dbReference type="Proteomes" id="UP001305779"/>
    </source>
</evidence>
<dbReference type="InterPro" id="IPR058645">
    <property type="entry name" value="NTF2-like_dom_7"/>
</dbReference>
<dbReference type="EMBL" id="JAXOVC010000006">
    <property type="protein sequence ID" value="KAK4500634.1"/>
    <property type="molecule type" value="Genomic_DNA"/>
</dbReference>
<name>A0ABR0EGL1_ZASCE</name>
<feature type="chain" id="PRO_5046188979" description="NTF2-like domain-containing protein" evidence="1">
    <location>
        <begin position="18"/>
        <end position="187"/>
    </location>
</feature>
<proteinExistence type="predicted"/>
<protein>
    <recommendedName>
        <fullName evidence="2">NTF2-like domain-containing protein</fullName>
    </recommendedName>
</protein>
<evidence type="ECO:0000259" key="2">
    <source>
        <dbReference type="Pfam" id="PF26534"/>
    </source>
</evidence>
<gene>
    <name evidence="3" type="ORF">PRZ48_008823</name>
</gene>
<reference evidence="3 4" key="1">
    <citation type="journal article" date="2023" name="G3 (Bethesda)">
        <title>A chromosome-level genome assembly of Zasmidium syzygii isolated from banana leaves.</title>
        <authorList>
            <person name="van Westerhoven A.C."/>
            <person name="Mehrabi R."/>
            <person name="Talebi R."/>
            <person name="Steentjes M.B.F."/>
            <person name="Corcolon B."/>
            <person name="Chong P.A."/>
            <person name="Kema G.H.J."/>
            <person name="Seidl M.F."/>
        </authorList>
    </citation>
    <scope>NUCLEOTIDE SEQUENCE [LARGE SCALE GENOMIC DNA]</scope>
    <source>
        <strain evidence="3 4">P124</strain>
    </source>
</reference>
<comment type="caution">
    <text evidence="3">The sequence shown here is derived from an EMBL/GenBank/DDBJ whole genome shotgun (WGS) entry which is preliminary data.</text>
</comment>
<feature type="signal peptide" evidence="1">
    <location>
        <begin position="1"/>
        <end position="17"/>
    </location>
</feature>
<dbReference type="Pfam" id="PF26534">
    <property type="entry name" value="NTF2_7"/>
    <property type="match status" value="1"/>
</dbReference>
<keyword evidence="1" id="KW-0732">Signal</keyword>
<feature type="domain" description="NTF2-like" evidence="2">
    <location>
        <begin position="25"/>
        <end position="170"/>
    </location>
</feature>
<keyword evidence="4" id="KW-1185">Reference proteome</keyword>
<sequence length="187" mass="20499">MQLPLLFPFLATPGVASWWPIHQPHCVTDAFANLTFTRIRSVLALQPTDLGNSTETLTQILAEDFESTSDSYSMIAGRLGEVGVVGTINKTAEVEEVRGASRSQDGIETLALGTLGCWGMVWLWNLTKLNDEDVLYPVRGMHYLVLNEDWKITELHTEVNSLAYAADLGFGIKYPNGTVLPSKKGGS</sequence>
<dbReference type="Proteomes" id="UP001305779">
    <property type="component" value="Unassembled WGS sequence"/>
</dbReference>